<organism evidence="1">
    <name type="scientific">Salix viminalis</name>
    <name type="common">Common osier</name>
    <name type="synonym">Basket willow</name>
    <dbReference type="NCBI Taxonomy" id="40686"/>
    <lineage>
        <taxon>Eukaryota</taxon>
        <taxon>Viridiplantae</taxon>
        <taxon>Streptophyta</taxon>
        <taxon>Embryophyta</taxon>
        <taxon>Tracheophyta</taxon>
        <taxon>Spermatophyta</taxon>
        <taxon>Magnoliopsida</taxon>
        <taxon>eudicotyledons</taxon>
        <taxon>Gunneridae</taxon>
        <taxon>Pentapetalae</taxon>
        <taxon>rosids</taxon>
        <taxon>fabids</taxon>
        <taxon>Malpighiales</taxon>
        <taxon>Salicaceae</taxon>
        <taxon>Saliceae</taxon>
        <taxon>Salix</taxon>
    </lineage>
</organism>
<gene>
    <name evidence="1" type="ORF">SVIM_LOCUS10517</name>
</gene>
<protein>
    <submittedName>
        <fullName evidence="1">Uncharacterized protein</fullName>
    </submittedName>
</protein>
<evidence type="ECO:0000313" key="1">
    <source>
        <dbReference type="EMBL" id="VFU21058.1"/>
    </source>
</evidence>
<proteinExistence type="predicted"/>
<dbReference type="EMBL" id="CAADRP010000002">
    <property type="protein sequence ID" value="VFU21058.1"/>
    <property type="molecule type" value="Genomic_DNA"/>
</dbReference>
<accession>A0A6N2JZV2</accession>
<name>A0A6N2JZV2_SALVM</name>
<reference evidence="1" key="1">
    <citation type="submission" date="2019-03" db="EMBL/GenBank/DDBJ databases">
        <authorList>
            <person name="Mank J."/>
            <person name="Almeida P."/>
        </authorList>
    </citation>
    <scope>NUCLEOTIDE SEQUENCE</scope>
    <source>
        <strain evidence="1">78183</strain>
    </source>
</reference>
<sequence length="67" mass="7791">MASGWDLLREGRALEITGEGETNRLHLNRQVACPYTEEDYNGNHLGCRVVDLSRRKRRTKAEQKMIF</sequence>
<dbReference type="AlphaFoldDB" id="A0A6N2JZV2"/>